<feature type="transmembrane region" description="Helical" evidence="1">
    <location>
        <begin position="179"/>
        <end position="201"/>
    </location>
</feature>
<gene>
    <name evidence="3" type="ORF">TGEB3V08_LOCUS10254</name>
</gene>
<dbReference type="AlphaFoldDB" id="A0A7R9PR69"/>
<organism evidence="3">
    <name type="scientific">Timema genevievae</name>
    <name type="common">Walking stick</name>
    <dbReference type="NCBI Taxonomy" id="629358"/>
    <lineage>
        <taxon>Eukaryota</taxon>
        <taxon>Metazoa</taxon>
        <taxon>Ecdysozoa</taxon>
        <taxon>Arthropoda</taxon>
        <taxon>Hexapoda</taxon>
        <taxon>Insecta</taxon>
        <taxon>Pterygota</taxon>
        <taxon>Neoptera</taxon>
        <taxon>Polyneoptera</taxon>
        <taxon>Phasmatodea</taxon>
        <taxon>Timematodea</taxon>
        <taxon>Timematoidea</taxon>
        <taxon>Timematidae</taxon>
        <taxon>Timema</taxon>
    </lineage>
</organism>
<feature type="transmembrane region" description="Helical" evidence="1">
    <location>
        <begin position="251"/>
        <end position="273"/>
    </location>
</feature>
<dbReference type="InterPro" id="IPR052728">
    <property type="entry name" value="O2_lipid_transport_reg"/>
</dbReference>
<keyword evidence="1" id="KW-0812">Transmembrane</keyword>
<evidence type="ECO:0000313" key="3">
    <source>
        <dbReference type="EMBL" id="CAD7607836.1"/>
    </source>
</evidence>
<dbReference type="InterPro" id="IPR002656">
    <property type="entry name" value="Acyl_transf_3_dom"/>
</dbReference>
<keyword evidence="1" id="KW-0472">Membrane</keyword>
<dbReference type="Pfam" id="PF01757">
    <property type="entry name" value="Acyl_transf_3"/>
    <property type="match status" value="1"/>
</dbReference>
<reference evidence="3" key="1">
    <citation type="submission" date="2020-11" db="EMBL/GenBank/DDBJ databases">
        <authorList>
            <person name="Tran Van P."/>
        </authorList>
    </citation>
    <scope>NUCLEOTIDE SEQUENCE</scope>
</reference>
<accession>A0A7R9PR69</accession>
<feature type="transmembrane region" description="Helical" evidence="1">
    <location>
        <begin position="222"/>
        <end position="239"/>
    </location>
</feature>
<evidence type="ECO:0000256" key="1">
    <source>
        <dbReference type="SAM" id="Phobius"/>
    </source>
</evidence>
<feature type="transmembrane region" description="Helical" evidence="1">
    <location>
        <begin position="53"/>
        <end position="79"/>
    </location>
</feature>
<dbReference type="GO" id="GO:0016747">
    <property type="term" value="F:acyltransferase activity, transferring groups other than amino-acyl groups"/>
    <property type="evidence" value="ECO:0007669"/>
    <property type="project" value="InterPro"/>
</dbReference>
<dbReference type="PANTHER" id="PTHR11161:SF4">
    <property type="entry name" value="DROP DEAD"/>
    <property type="match status" value="1"/>
</dbReference>
<sequence length="290" mass="33045">MWNKVVKRNADLCKMSMWKNMLYVQNFYSFEEMCATHTHQLAVDMQLSLVAPLLVYLLFVSQGWGTLLLVTLQVIPIALRYNVNIKNNLSLLIYNGMRLNQSYLTANMTYILPSHQATPYMFGIGLGYLLHKNNNKIHIPKNLVYGGWLSAAYLIYLSFFSMSEVVSPEYQYDAVKMSLYYALSPIALSLALCWAILACATGHGGWLNSALCWRGLTIFSKISYSVYLSQFLVFFYNVGTTKTSQELNASTIYVSLFEFILVLLVSTIMTLLFDLPMQEVKNIIMDTKGH</sequence>
<name>A0A7R9PR69_TIMGE</name>
<dbReference type="EMBL" id="OE845617">
    <property type="protein sequence ID" value="CAD7607836.1"/>
    <property type="molecule type" value="Genomic_DNA"/>
</dbReference>
<dbReference type="PANTHER" id="PTHR11161">
    <property type="entry name" value="O-ACYLTRANSFERASE"/>
    <property type="match status" value="1"/>
</dbReference>
<feature type="transmembrane region" description="Helical" evidence="1">
    <location>
        <begin position="142"/>
        <end position="159"/>
    </location>
</feature>
<protein>
    <recommendedName>
        <fullName evidence="2">Acyltransferase 3 domain-containing protein</fullName>
    </recommendedName>
</protein>
<proteinExistence type="predicted"/>
<evidence type="ECO:0000259" key="2">
    <source>
        <dbReference type="Pfam" id="PF01757"/>
    </source>
</evidence>
<keyword evidence="1" id="KW-1133">Transmembrane helix</keyword>
<feature type="domain" description="Acyltransferase 3" evidence="2">
    <location>
        <begin position="20"/>
        <end position="269"/>
    </location>
</feature>